<dbReference type="Proteomes" id="UP000522688">
    <property type="component" value="Unassembled WGS sequence"/>
</dbReference>
<dbReference type="OrthoDB" id="3253805at2"/>
<accession>A0A7W3JKP8</accession>
<keyword evidence="1" id="KW-1133">Transmembrane helix</keyword>
<dbReference type="Proteomes" id="UP000321154">
    <property type="component" value="Unassembled WGS sequence"/>
</dbReference>
<keyword evidence="1" id="KW-0812">Transmembrane</keyword>
<keyword evidence="4" id="KW-1185">Reference proteome</keyword>
<evidence type="ECO:0000313" key="3">
    <source>
        <dbReference type="EMBL" id="MBA8814576.1"/>
    </source>
</evidence>
<evidence type="ECO:0000313" key="4">
    <source>
        <dbReference type="Proteomes" id="UP000321154"/>
    </source>
</evidence>
<evidence type="ECO:0000256" key="1">
    <source>
        <dbReference type="SAM" id="Phobius"/>
    </source>
</evidence>
<feature type="transmembrane region" description="Helical" evidence="1">
    <location>
        <begin position="12"/>
        <end position="34"/>
    </location>
</feature>
<evidence type="ECO:0000313" key="2">
    <source>
        <dbReference type="EMBL" id="GEK84676.1"/>
    </source>
</evidence>
<comment type="caution">
    <text evidence="3">The sequence shown here is derived from an EMBL/GenBank/DDBJ whole genome shotgun (WGS) entry which is preliminary data.</text>
</comment>
<keyword evidence="1" id="KW-0472">Membrane</keyword>
<gene>
    <name evidence="3" type="ORF">FB463_002849</name>
    <name evidence="2" type="ORF">FFA01_29850</name>
</gene>
<dbReference type="EMBL" id="BJUV01000050">
    <property type="protein sequence ID" value="GEK84676.1"/>
    <property type="molecule type" value="Genomic_DNA"/>
</dbReference>
<dbReference type="RefSeq" id="WP_146856996.1">
    <property type="nucleotide sequence ID" value="NZ_BAAAHR010000004.1"/>
</dbReference>
<dbReference type="EMBL" id="JACGWW010000005">
    <property type="protein sequence ID" value="MBA8814576.1"/>
    <property type="molecule type" value="Genomic_DNA"/>
</dbReference>
<evidence type="ECO:0000313" key="5">
    <source>
        <dbReference type="Proteomes" id="UP000522688"/>
    </source>
</evidence>
<name>A0A7W3JKP8_9MICO</name>
<sequence>MSRRERLAKRITATGVGAIVVGVIAVGIPATAAYSLPELPEQDRADWVMPLDQFIGPSTTRLTYAQELLIAPCLRAAGFDDVAVPWRDVDAATNALESQPVRAFDLADAEARGYHVAATDDPGATAWRAYSTRVYADPVFDDRMRCGDEVLAANPELARDDLTSSVAIRLSDAAFAEARRDDSVLDTADEWRACLVDADVFDSGPFETGALESTLPESPAGMPTLAMAAEFGSDDPSTPITGDEIALATADAACRESSGYLEALYQAEWKRQLTVPHDYGELLAQVDVAQIAETKRSVERVLEAETPARP</sequence>
<reference evidence="2 4" key="1">
    <citation type="submission" date="2019-07" db="EMBL/GenBank/DDBJ databases">
        <title>Whole genome shotgun sequence of Frigoribacterium faeni NBRC 103066.</title>
        <authorList>
            <person name="Hosoyama A."/>
            <person name="Uohara A."/>
            <person name="Ohji S."/>
            <person name="Ichikawa N."/>
        </authorList>
    </citation>
    <scope>NUCLEOTIDE SEQUENCE [LARGE SCALE GENOMIC DNA]</scope>
    <source>
        <strain evidence="2 4">NBRC 103066</strain>
    </source>
</reference>
<dbReference type="AlphaFoldDB" id="A0A7W3JKP8"/>
<proteinExistence type="predicted"/>
<reference evidence="3 5" key="2">
    <citation type="submission" date="2020-07" db="EMBL/GenBank/DDBJ databases">
        <title>Sequencing the genomes of 1000 actinobacteria strains.</title>
        <authorList>
            <person name="Klenk H.-P."/>
        </authorList>
    </citation>
    <scope>NUCLEOTIDE SEQUENCE [LARGE SCALE GENOMIC DNA]</scope>
    <source>
        <strain evidence="3 5">DSM 10309</strain>
    </source>
</reference>
<protein>
    <submittedName>
        <fullName evidence="3">Uncharacterized protein</fullName>
    </submittedName>
</protein>
<organism evidence="3 5">
    <name type="scientific">Frigoribacterium faeni</name>
    <dbReference type="NCBI Taxonomy" id="145483"/>
    <lineage>
        <taxon>Bacteria</taxon>
        <taxon>Bacillati</taxon>
        <taxon>Actinomycetota</taxon>
        <taxon>Actinomycetes</taxon>
        <taxon>Micrococcales</taxon>
        <taxon>Microbacteriaceae</taxon>
        <taxon>Frigoribacterium</taxon>
    </lineage>
</organism>